<dbReference type="PANTHER" id="PTHR48051:SF36">
    <property type="entry name" value="CASPASE FAMILY P20 DOMAIN-CONTAINING PROTEIN"/>
    <property type="match status" value="1"/>
</dbReference>
<dbReference type="InterPro" id="IPR055414">
    <property type="entry name" value="LRR_R13L4/SHOC2-like"/>
</dbReference>
<dbReference type="SMART" id="SM00369">
    <property type="entry name" value="LRR_TYP"/>
    <property type="match status" value="8"/>
</dbReference>
<gene>
    <name evidence="8" type="ORF">HOLleu_05191</name>
</gene>
<evidence type="ECO:0000259" key="7">
    <source>
        <dbReference type="PROSITE" id="PS50208"/>
    </source>
</evidence>
<keyword evidence="9" id="KW-1185">Reference proteome</keyword>
<dbReference type="PROSITE" id="PS50207">
    <property type="entry name" value="CASPASE_P10"/>
    <property type="match status" value="1"/>
</dbReference>
<dbReference type="InterPro" id="IPR029030">
    <property type="entry name" value="Caspase-like_dom_sf"/>
</dbReference>
<dbReference type="SUPFAM" id="SSF52058">
    <property type="entry name" value="L domain-like"/>
    <property type="match status" value="1"/>
</dbReference>
<dbReference type="OrthoDB" id="676979at2759"/>
<dbReference type="Proteomes" id="UP001152320">
    <property type="component" value="Chromosome 2"/>
</dbReference>
<organism evidence="8 9">
    <name type="scientific">Holothuria leucospilota</name>
    <name type="common">Black long sea cucumber</name>
    <name type="synonym">Mertensiothuria leucospilota</name>
    <dbReference type="NCBI Taxonomy" id="206669"/>
    <lineage>
        <taxon>Eukaryota</taxon>
        <taxon>Metazoa</taxon>
        <taxon>Echinodermata</taxon>
        <taxon>Eleutherozoa</taxon>
        <taxon>Echinozoa</taxon>
        <taxon>Holothuroidea</taxon>
        <taxon>Aspidochirotacea</taxon>
        <taxon>Aspidochirotida</taxon>
        <taxon>Holothuriidae</taxon>
        <taxon>Holothuria</taxon>
    </lineage>
</organism>
<dbReference type="Gene3D" id="3.40.50.1460">
    <property type="match status" value="1"/>
</dbReference>
<reference evidence="8" key="1">
    <citation type="submission" date="2021-10" db="EMBL/GenBank/DDBJ databases">
        <title>Tropical sea cucumber genome reveals ecological adaptation and Cuvierian tubules defense mechanism.</title>
        <authorList>
            <person name="Chen T."/>
        </authorList>
    </citation>
    <scope>NUCLEOTIDE SEQUENCE</scope>
    <source>
        <strain evidence="8">Nanhai2018</strain>
        <tissue evidence="8">Muscle</tissue>
    </source>
</reference>
<comment type="caution">
    <text evidence="8">The sequence shown here is derived from an EMBL/GenBank/DDBJ whole genome shotgun (WGS) entry which is preliminary data.</text>
</comment>
<dbReference type="InterPro" id="IPR032675">
    <property type="entry name" value="LRR_dom_sf"/>
</dbReference>
<dbReference type="GO" id="GO:0006508">
    <property type="term" value="P:proteolysis"/>
    <property type="evidence" value="ECO:0007669"/>
    <property type="project" value="InterPro"/>
</dbReference>
<sequence length="564" mass="63886">MARVNLSVDALTIEPYRGSSLELRLDLNYRNLQKLPEDIFKLAELQWLNLNVNRLRDLPIELQYLRHLKWLYLESNLFVTFPAVLCDLKELVRLYFSSNQLRTVAVEINKMANLRLLDLSDNAFTEFPIQICDPSLSNLEKIFIHGNNLTSLPSQISNLKGLKSLWLGDNNLEWLPQSLSELRSLEDLNISQNPVRTLPAYLGKKLTELKKLHWEECPLITPISDSLKNGVDNLRKMQNDVNNRAEKKRIVEFRTDGKEANEKPCYAMRTRPRGIAVIIDNLCDLEAFQSDETGSGRPGTTSEGGLPGSRMSTPGSLSLAESTDALRGVLIKLGLNVRVMRGLMSLDIISALRFVSLEDHSYFDCLVVCILSKGSKGKVYGPDGISVHIDQLTDIFSRHNCPTLADKPKLFFLQILELDGNAISKMSDRSPRNTDNPEELKGTRSPHHRSKSKRNPLNDQRLIPNDSDFLLTLALVPQNAICESRESVYKFYVEELFILLEKYARKLNLLDILTTVHAEVRRKRIKIKSGSDSDVITIDPIIQSSLKYNVYLSIHNSGSESKGK</sequence>
<proteinExistence type="inferred from homology"/>
<comment type="similarity">
    <text evidence="1 4">Belongs to the peptidase C14A family.</text>
</comment>
<evidence type="ECO:0000313" key="9">
    <source>
        <dbReference type="Proteomes" id="UP001152320"/>
    </source>
</evidence>
<protein>
    <submittedName>
        <fullName evidence="8">Malignant fibrous histiocytoma-amplified sequence 1</fullName>
    </submittedName>
</protein>
<feature type="region of interest" description="Disordered" evidence="5">
    <location>
        <begin position="290"/>
        <end position="317"/>
    </location>
</feature>
<feature type="compositionally biased region" description="Polar residues" evidence="5">
    <location>
        <begin position="290"/>
        <end position="303"/>
    </location>
</feature>
<dbReference type="InterPro" id="IPR002138">
    <property type="entry name" value="Pept_C14_p10"/>
</dbReference>
<accession>A0A9Q1CKR9</accession>
<dbReference type="InterPro" id="IPR011600">
    <property type="entry name" value="Pept_C14_caspase"/>
</dbReference>
<feature type="domain" description="Caspase family p10" evidence="6">
    <location>
        <begin position="491"/>
        <end position="554"/>
    </location>
</feature>
<feature type="compositionally biased region" description="Basic residues" evidence="5">
    <location>
        <begin position="444"/>
        <end position="454"/>
    </location>
</feature>
<feature type="region of interest" description="Disordered" evidence="5">
    <location>
        <begin position="424"/>
        <end position="461"/>
    </location>
</feature>
<evidence type="ECO:0000256" key="1">
    <source>
        <dbReference type="ARBA" id="ARBA00010134"/>
    </source>
</evidence>
<evidence type="ECO:0000313" key="8">
    <source>
        <dbReference type="EMBL" id="KAJ8046505.1"/>
    </source>
</evidence>
<dbReference type="InterPro" id="IPR015917">
    <property type="entry name" value="Pept_C14A"/>
</dbReference>
<dbReference type="Pfam" id="PF00656">
    <property type="entry name" value="Peptidase_C14"/>
    <property type="match status" value="1"/>
</dbReference>
<name>A0A9Q1CKR9_HOLLE</name>
<dbReference type="EMBL" id="JAIZAY010000002">
    <property type="protein sequence ID" value="KAJ8046505.1"/>
    <property type="molecule type" value="Genomic_DNA"/>
</dbReference>
<dbReference type="Pfam" id="PF23598">
    <property type="entry name" value="LRR_14"/>
    <property type="match status" value="1"/>
</dbReference>
<dbReference type="GO" id="GO:0004197">
    <property type="term" value="F:cysteine-type endopeptidase activity"/>
    <property type="evidence" value="ECO:0007669"/>
    <property type="project" value="InterPro"/>
</dbReference>
<dbReference type="PROSITE" id="PS50208">
    <property type="entry name" value="CASPASE_P20"/>
    <property type="match status" value="1"/>
</dbReference>
<dbReference type="Gene3D" id="3.80.10.10">
    <property type="entry name" value="Ribonuclease Inhibitor"/>
    <property type="match status" value="1"/>
</dbReference>
<evidence type="ECO:0000256" key="2">
    <source>
        <dbReference type="ARBA" id="ARBA00022614"/>
    </source>
</evidence>
<evidence type="ECO:0000259" key="6">
    <source>
        <dbReference type="PROSITE" id="PS50207"/>
    </source>
</evidence>
<dbReference type="SUPFAM" id="SSF52129">
    <property type="entry name" value="Caspase-like"/>
    <property type="match status" value="1"/>
</dbReference>
<keyword evidence="2" id="KW-0433">Leucine-rich repeat</keyword>
<keyword evidence="3" id="KW-0677">Repeat</keyword>
<dbReference type="AlphaFoldDB" id="A0A9Q1CKR9"/>
<evidence type="ECO:0000256" key="4">
    <source>
        <dbReference type="RuleBase" id="RU003971"/>
    </source>
</evidence>
<dbReference type="InterPro" id="IPR001309">
    <property type="entry name" value="Pept_C14_p20"/>
</dbReference>
<dbReference type="SMART" id="SM00364">
    <property type="entry name" value="LRR_BAC"/>
    <property type="match status" value="5"/>
</dbReference>
<dbReference type="InterPro" id="IPR003591">
    <property type="entry name" value="Leu-rich_rpt_typical-subtyp"/>
</dbReference>
<dbReference type="InterPro" id="IPR050216">
    <property type="entry name" value="LRR_domain-containing"/>
</dbReference>
<dbReference type="SMART" id="SM00115">
    <property type="entry name" value="CASc"/>
    <property type="match status" value="1"/>
</dbReference>
<dbReference type="InterPro" id="IPR001611">
    <property type="entry name" value="Leu-rich_rpt"/>
</dbReference>
<evidence type="ECO:0000256" key="5">
    <source>
        <dbReference type="SAM" id="MobiDB-lite"/>
    </source>
</evidence>
<evidence type="ECO:0000256" key="3">
    <source>
        <dbReference type="ARBA" id="ARBA00022737"/>
    </source>
</evidence>
<dbReference type="GO" id="GO:0005737">
    <property type="term" value="C:cytoplasm"/>
    <property type="evidence" value="ECO:0007669"/>
    <property type="project" value="TreeGrafter"/>
</dbReference>
<feature type="domain" description="Caspase family p20" evidence="7">
    <location>
        <begin position="324"/>
        <end position="414"/>
    </location>
</feature>
<dbReference type="PANTHER" id="PTHR48051">
    <property type="match status" value="1"/>
</dbReference>
<dbReference type="PROSITE" id="PS51450">
    <property type="entry name" value="LRR"/>
    <property type="match status" value="1"/>
</dbReference>